<dbReference type="PATRIC" id="fig|1107882.3.peg.5814"/>
<dbReference type="GO" id="GO:0030170">
    <property type="term" value="F:pyridoxal phosphate binding"/>
    <property type="evidence" value="ECO:0007669"/>
    <property type="project" value="InterPro"/>
</dbReference>
<dbReference type="Proteomes" id="UP000003250">
    <property type="component" value="Unassembled WGS sequence"/>
</dbReference>
<accession>H0I0L8</accession>
<evidence type="ECO:0000313" key="3">
    <source>
        <dbReference type="Proteomes" id="UP000003250"/>
    </source>
</evidence>
<dbReference type="CDD" id="cd00609">
    <property type="entry name" value="AAT_like"/>
    <property type="match status" value="1"/>
</dbReference>
<dbReference type="Gene3D" id="3.40.640.10">
    <property type="entry name" value="Type I PLP-dependent aspartate aminotransferase-like (Major domain)"/>
    <property type="match status" value="1"/>
</dbReference>
<keyword evidence="2" id="KW-0032">Aminotransferase</keyword>
<dbReference type="GO" id="GO:0008483">
    <property type="term" value="F:transaminase activity"/>
    <property type="evidence" value="ECO:0007669"/>
    <property type="project" value="UniProtKB-KW"/>
</dbReference>
<dbReference type="PANTHER" id="PTHR43510">
    <property type="entry name" value="AMINOTRANSFERASE FUNCTION, HYPOTHETICAL (EUROFUNG)"/>
    <property type="match status" value="1"/>
</dbReference>
<keyword evidence="2" id="KW-0808">Transferase</keyword>
<evidence type="ECO:0000313" key="2">
    <source>
        <dbReference type="EMBL" id="EHK53485.1"/>
    </source>
</evidence>
<protein>
    <submittedName>
        <fullName evidence="2">Class I/II aminotransferase</fullName>
    </submittedName>
</protein>
<dbReference type="InterPro" id="IPR015422">
    <property type="entry name" value="PyrdxlP-dep_Trfase_small"/>
</dbReference>
<dbReference type="InterPro" id="IPR015424">
    <property type="entry name" value="PyrdxlP-dep_Trfase"/>
</dbReference>
<dbReference type="Pfam" id="PF00155">
    <property type="entry name" value="Aminotran_1_2"/>
    <property type="match status" value="1"/>
</dbReference>
<dbReference type="SUPFAM" id="SSF53383">
    <property type="entry name" value="PLP-dependent transferases"/>
    <property type="match status" value="1"/>
</dbReference>
<dbReference type="Gene3D" id="3.90.1150.10">
    <property type="entry name" value="Aspartate Aminotransferase, domain 1"/>
    <property type="match status" value="1"/>
</dbReference>
<dbReference type="OrthoDB" id="9803354at2"/>
<organism evidence="2 3">
    <name type="scientific">Mesorhizobium alhagi CCNWXJ12-2</name>
    <dbReference type="NCBI Taxonomy" id="1107882"/>
    <lineage>
        <taxon>Bacteria</taxon>
        <taxon>Pseudomonadati</taxon>
        <taxon>Pseudomonadota</taxon>
        <taxon>Alphaproteobacteria</taxon>
        <taxon>Hyphomicrobiales</taxon>
        <taxon>Phyllobacteriaceae</taxon>
        <taxon>Allomesorhizobium</taxon>
    </lineage>
</organism>
<dbReference type="AlphaFoldDB" id="H0I0L8"/>
<keyword evidence="3" id="KW-1185">Reference proteome</keyword>
<dbReference type="InterPro" id="IPR015421">
    <property type="entry name" value="PyrdxlP-dep_Trfase_major"/>
</dbReference>
<dbReference type="EMBL" id="AHAM01000267">
    <property type="protein sequence ID" value="EHK53485.1"/>
    <property type="molecule type" value="Genomic_DNA"/>
</dbReference>
<dbReference type="PANTHER" id="PTHR43510:SF1">
    <property type="entry name" value="AMINOTRANSFERASE FUNCTION, HYPOTHETICAL (EUROFUNG)"/>
    <property type="match status" value="1"/>
</dbReference>
<sequence length="372" mass="39926">MDMPPFLLDHWLAKYQFASPPIAYDLASSTGPKWTVRELLSLAGGGSRLDDVTVSYAPPEGSRALREAIGAFLGVDPDWVVVTTGASEALSVLFCLAARLGGNVVLPSPAFPAFEVMATVWGLGARHYSMAREDNYRLSAADVLGATDGETVLALVNTPHNPTGAIMPPDEIGTLAAALAERSVPLIVDEVYHPLYFDARPASAASVDNVLVIGDMSKALSLAGLRMGWIVDADPERRKKIIDARSYFTISSSPVLETLATDALLHREALLAKLQVVAEENLAALSAHMERVADILAWVKPAGGTVAFPWFCDGPDSRPFCEALAARGVLVAPGDCFAMPDHMRVGFAVLKRDEFAEALSIFERTLREHSRA</sequence>
<dbReference type="InterPro" id="IPR004839">
    <property type="entry name" value="Aminotransferase_I/II_large"/>
</dbReference>
<gene>
    <name evidence="2" type="ORF">MAXJ12_30027</name>
</gene>
<name>H0I0L8_9HYPH</name>
<evidence type="ECO:0000259" key="1">
    <source>
        <dbReference type="Pfam" id="PF00155"/>
    </source>
</evidence>
<proteinExistence type="predicted"/>
<feature type="domain" description="Aminotransferase class I/classII large" evidence="1">
    <location>
        <begin position="55"/>
        <end position="360"/>
    </location>
</feature>
<reference evidence="2 3" key="1">
    <citation type="journal article" date="2012" name="J. Bacteriol.">
        <title>Draft Genome Sequence of Mesorhizobium alhagi CCNWXJ12-2T, a Novel Salt-Resistant Species Isolated from the Desert of Northwestern China.</title>
        <authorList>
            <person name="Zhou M."/>
            <person name="Chen W."/>
            <person name="Chen H."/>
            <person name="Wei G."/>
        </authorList>
    </citation>
    <scope>NUCLEOTIDE SEQUENCE [LARGE SCALE GENOMIC DNA]</scope>
    <source>
        <strain evidence="2 3">CCNWXJ12-2</strain>
    </source>
</reference>
<dbReference type="RefSeq" id="WP_008839575.1">
    <property type="nucleotide sequence ID" value="NZ_AHAM01000267.1"/>
</dbReference>